<evidence type="ECO:0000313" key="2">
    <source>
        <dbReference type="RefSeq" id="XP_022760869.1"/>
    </source>
</evidence>
<dbReference type="GeneID" id="111307087"/>
<accession>A0A6P6A7G4</accession>
<organism evidence="1 2">
    <name type="scientific">Durio zibethinus</name>
    <name type="common">Durian</name>
    <dbReference type="NCBI Taxonomy" id="66656"/>
    <lineage>
        <taxon>Eukaryota</taxon>
        <taxon>Viridiplantae</taxon>
        <taxon>Streptophyta</taxon>
        <taxon>Embryophyta</taxon>
        <taxon>Tracheophyta</taxon>
        <taxon>Spermatophyta</taxon>
        <taxon>Magnoliopsida</taxon>
        <taxon>eudicotyledons</taxon>
        <taxon>Gunneridae</taxon>
        <taxon>Pentapetalae</taxon>
        <taxon>rosids</taxon>
        <taxon>malvids</taxon>
        <taxon>Malvales</taxon>
        <taxon>Malvaceae</taxon>
        <taxon>Helicteroideae</taxon>
        <taxon>Durio</taxon>
    </lineage>
</organism>
<dbReference type="PANTHER" id="PTHR48475:SF1">
    <property type="entry name" value="RNASE H TYPE-1 DOMAIN-CONTAINING PROTEIN"/>
    <property type="match status" value="1"/>
</dbReference>
<sequence>MESQRFKVDADALAILVAMFKLNQNAKIQPIKLSLREKLAHCLNVEKEVNGKPWYFDILQHRSRDQTPLRCVNVAEAKKLLEEIHRGICETHANGNIMTKQITRA</sequence>
<dbReference type="KEGG" id="dzi:111307087"/>
<evidence type="ECO:0000313" key="1">
    <source>
        <dbReference type="Proteomes" id="UP000515121"/>
    </source>
</evidence>
<proteinExistence type="predicted"/>
<gene>
    <name evidence="2" type="primary">LOC111307087</name>
</gene>
<reference evidence="2" key="1">
    <citation type="submission" date="2025-08" db="UniProtKB">
        <authorList>
            <consortium name="RefSeq"/>
        </authorList>
    </citation>
    <scope>IDENTIFICATION</scope>
    <source>
        <tissue evidence="2">Fruit stalk</tissue>
    </source>
</reference>
<keyword evidence="1" id="KW-1185">Reference proteome</keyword>
<dbReference type="OrthoDB" id="989289at2759"/>
<dbReference type="AlphaFoldDB" id="A0A6P6A7G4"/>
<dbReference type="RefSeq" id="XP_022760869.1">
    <property type="nucleotide sequence ID" value="XM_022905134.1"/>
</dbReference>
<dbReference type="PANTHER" id="PTHR48475">
    <property type="entry name" value="RIBONUCLEASE H"/>
    <property type="match status" value="1"/>
</dbReference>
<protein>
    <submittedName>
        <fullName evidence="2">Uncharacterized protein LOC111307087</fullName>
    </submittedName>
</protein>
<name>A0A6P6A7G4_DURZI</name>
<dbReference type="Proteomes" id="UP000515121">
    <property type="component" value="Unplaced"/>
</dbReference>